<sequence length="852" mass="97353">MLFPLKLYSATLELSPSVKGCIDESLIKQIEEQSKKVCSFSDCKENLKILLNHLGYSVEVQGNRLLINDYRLIKKVRFIGLPKELLPVKKTVTLMAEGKLIDSVNLENIKQILRLKLHSFGYSEPNLSLTLKREHCGYVLLVKVESGYRLVVKEISVVAPNPFKELALSLFSPLKGRAVNYVTLREIEEKLEEELSKRGYYNGRVSISVIPEKVSSFSLEKVKPVSLFIKVEPGKLYKVRFKGNKHFDSGKLESLTTFKRARSVDEFELENSKRKIEEFYRNNGFPFVKVSYSVIEKGSTAIITFTVEEGVKVVVRRVECKGFNLEEKRLKALLGKPFNYEKVKEILSEIKALLKEKGYLSPSVSYEVDRGGDLRILVRKGPIYRVVSVSIFGDRLSCFKVPHLPLPLTYKLKKRITDSIYRCYSKKGYPDVKVDLEEELISSSPSYRDYKLILKVSPGQFYRFCYVLVRGLKRTKLYTVKNLIIIEPGEVYSREKITKQYSKLLDSRLFSSIRISEVKGEGCFSQVIDLKEGALFRAKGFVGYGTDSGYVLNGLVSSTSPFGMGVKYFLFGNYRQKEGYDAVFKLLKPAFPFKDYDVSYSIVKKEQIYESFKFDRVYYDFSIHRKASRSFSQEFSFKISRSKLKDTSIRDKKLTLERKFSYTQLYDKRDNVSNPKRGFLSKTVISLSGLLLGGNTSYYLIEERFNYLYSFGRSVLSFRFGAGAITSLEGKKVPVEDRFFLGGAESVRGYKYGTISPVDEKGNFVGGRAYGLFSLELRHPLKGNLEGALFYDSGEVFPSPQDFRLSGWYSSVGVGLRYITPVGPLRVDYGYKLKKVSSQGRGRFHISFGFPF</sequence>
<dbReference type="EMBL" id="RBIE01000001">
    <property type="protein sequence ID" value="RKQ63717.1"/>
    <property type="molecule type" value="Genomic_DNA"/>
</dbReference>
<dbReference type="InterPro" id="IPR039910">
    <property type="entry name" value="D15-like"/>
</dbReference>
<feature type="domain" description="POTRA" evidence="6">
    <location>
        <begin position="314"/>
        <end position="380"/>
    </location>
</feature>
<accession>A0A420W8T2</accession>
<comment type="subcellular location">
    <subcellularLocation>
        <location evidence="1">Membrane</location>
    </subcellularLocation>
</comment>
<dbReference type="InterPro" id="IPR000184">
    <property type="entry name" value="Bac_surfAg_D15"/>
</dbReference>
<dbReference type="Gene3D" id="3.10.20.310">
    <property type="entry name" value="membrane protein fhac"/>
    <property type="match status" value="2"/>
</dbReference>
<evidence type="ECO:0000256" key="1">
    <source>
        <dbReference type="ARBA" id="ARBA00004370"/>
    </source>
</evidence>
<name>A0A420W8T2_9BACT</name>
<proteinExistence type="predicted"/>
<keyword evidence="3" id="KW-0812">Transmembrane</keyword>
<evidence type="ECO:0000256" key="2">
    <source>
        <dbReference type="ARBA" id="ARBA00022452"/>
    </source>
</evidence>
<dbReference type="InterPro" id="IPR010827">
    <property type="entry name" value="BamA/TamA_POTRA"/>
</dbReference>
<keyword evidence="2" id="KW-1134">Transmembrane beta strand</keyword>
<evidence type="ECO:0000256" key="3">
    <source>
        <dbReference type="ARBA" id="ARBA00022692"/>
    </source>
</evidence>
<dbReference type="Gene3D" id="2.40.160.50">
    <property type="entry name" value="membrane protein fhac: a member of the omp85/tpsb transporter family"/>
    <property type="match status" value="1"/>
</dbReference>
<evidence type="ECO:0000259" key="6">
    <source>
        <dbReference type="Pfam" id="PF07244"/>
    </source>
</evidence>
<reference evidence="7 8" key="1">
    <citation type="submission" date="2018-10" db="EMBL/GenBank/DDBJ databases">
        <title>Genomic Encyclopedia of Type Strains, Phase IV (KMG-IV): sequencing the most valuable type-strain genomes for metagenomic binning, comparative biology and taxonomic classification.</title>
        <authorList>
            <person name="Goeker M."/>
        </authorList>
    </citation>
    <scope>NUCLEOTIDE SEQUENCE [LARGE SCALE GENOMIC DNA]</scope>
    <source>
        <strain evidence="7 8">DSM 15521</strain>
    </source>
</reference>
<dbReference type="PANTHER" id="PTHR12815">
    <property type="entry name" value="SORTING AND ASSEMBLY MACHINERY SAMM50 PROTEIN FAMILY MEMBER"/>
    <property type="match status" value="1"/>
</dbReference>
<gene>
    <name evidence="7" type="ORF">C7457_0597</name>
</gene>
<keyword evidence="8" id="KW-1185">Reference proteome</keyword>
<keyword evidence="4" id="KW-0472">Membrane</keyword>
<feature type="domain" description="POTRA" evidence="6">
    <location>
        <begin position="238"/>
        <end position="310"/>
    </location>
</feature>
<dbReference type="Pfam" id="PF01103">
    <property type="entry name" value="Omp85"/>
    <property type="match status" value="1"/>
</dbReference>
<dbReference type="Proteomes" id="UP000280881">
    <property type="component" value="Unassembled WGS sequence"/>
</dbReference>
<dbReference type="RefSeq" id="WP_121169954.1">
    <property type="nucleotide sequence ID" value="NZ_RBIE01000001.1"/>
</dbReference>
<comment type="caution">
    <text evidence="7">The sequence shown here is derived from an EMBL/GenBank/DDBJ whole genome shotgun (WGS) entry which is preliminary data.</text>
</comment>
<dbReference type="GO" id="GO:0019867">
    <property type="term" value="C:outer membrane"/>
    <property type="evidence" value="ECO:0007669"/>
    <property type="project" value="InterPro"/>
</dbReference>
<protein>
    <submittedName>
        <fullName evidence="7">Outer membrane protein insertion porin family</fullName>
    </submittedName>
</protein>
<evidence type="ECO:0000313" key="7">
    <source>
        <dbReference type="EMBL" id="RKQ63717.1"/>
    </source>
</evidence>
<organism evidence="7 8">
    <name type="scientific">Thermovibrio guaymasensis</name>
    <dbReference type="NCBI Taxonomy" id="240167"/>
    <lineage>
        <taxon>Bacteria</taxon>
        <taxon>Pseudomonadati</taxon>
        <taxon>Aquificota</taxon>
        <taxon>Aquificia</taxon>
        <taxon>Desulfurobacteriales</taxon>
        <taxon>Desulfurobacteriaceae</taxon>
        <taxon>Thermovibrio</taxon>
    </lineage>
</organism>
<feature type="domain" description="Bacterial surface antigen (D15)" evidence="5">
    <location>
        <begin position="573"/>
        <end position="852"/>
    </location>
</feature>
<dbReference type="OrthoDB" id="9776356at2"/>
<evidence type="ECO:0000256" key="4">
    <source>
        <dbReference type="ARBA" id="ARBA00023136"/>
    </source>
</evidence>
<dbReference type="PANTHER" id="PTHR12815:SF18">
    <property type="entry name" value="SORTING AND ASSEMBLY MACHINERY COMPONENT 50 HOMOLOG"/>
    <property type="match status" value="1"/>
</dbReference>
<dbReference type="Pfam" id="PF07244">
    <property type="entry name" value="POTRA"/>
    <property type="match status" value="2"/>
</dbReference>
<evidence type="ECO:0000313" key="8">
    <source>
        <dbReference type="Proteomes" id="UP000280881"/>
    </source>
</evidence>
<evidence type="ECO:0000259" key="5">
    <source>
        <dbReference type="Pfam" id="PF01103"/>
    </source>
</evidence>
<dbReference type="AlphaFoldDB" id="A0A420W8T2"/>